<reference evidence="1" key="2">
    <citation type="journal article" date="2015" name="Data Brief">
        <title>Shoot transcriptome of the giant reed, Arundo donax.</title>
        <authorList>
            <person name="Barrero R.A."/>
            <person name="Guerrero F.D."/>
            <person name="Moolhuijzen P."/>
            <person name="Goolsby J.A."/>
            <person name="Tidwell J."/>
            <person name="Bellgard S.E."/>
            <person name="Bellgard M.I."/>
        </authorList>
    </citation>
    <scope>NUCLEOTIDE SEQUENCE</scope>
    <source>
        <tissue evidence="1">Shoot tissue taken approximately 20 cm above the soil surface</tissue>
    </source>
</reference>
<dbReference type="AlphaFoldDB" id="A0A0A9GGB6"/>
<accession>A0A0A9GGB6</accession>
<protein>
    <submittedName>
        <fullName evidence="1">Uncharacterized protein</fullName>
    </submittedName>
</protein>
<reference evidence="1" key="1">
    <citation type="submission" date="2014-09" db="EMBL/GenBank/DDBJ databases">
        <authorList>
            <person name="Magalhaes I.L.F."/>
            <person name="Oliveira U."/>
            <person name="Santos F.R."/>
            <person name="Vidigal T.H.D.A."/>
            <person name="Brescovit A.D."/>
            <person name="Santos A.J."/>
        </authorList>
    </citation>
    <scope>NUCLEOTIDE SEQUENCE</scope>
    <source>
        <tissue evidence="1">Shoot tissue taken approximately 20 cm above the soil surface</tissue>
    </source>
</reference>
<sequence length="40" mass="4515">MTLLTIICKFLPEESRYYTEGNRIARSMSAIALNTCTCSL</sequence>
<proteinExistence type="predicted"/>
<organism evidence="1">
    <name type="scientific">Arundo donax</name>
    <name type="common">Giant reed</name>
    <name type="synonym">Donax arundinaceus</name>
    <dbReference type="NCBI Taxonomy" id="35708"/>
    <lineage>
        <taxon>Eukaryota</taxon>
        <taxon>Viridiplantae</taxon>
        <taxon>Streptophyta</taxon>
        <taxon>Embryophyta</taxon>
        <taxon>Tracheophyta</taxon>
        <taxon>Spermatophyta</taxon>
        <taxon>Magnoliopsida</taxon>
        <taxon>Liliopsida</taxon>
        <taxon>Poales</taxon>
        <taxon>Poaceae</taxon>
        <taxon>PACMAD clade</taxon>
        <taxon>Arundinoideae</taxon>
        <taxon>Arundineae</taxon>
        <taxon>Arundo</taxon>
    </lineage>
</organism>
<evidence type="ECO:0000313" key="1">
    <source>
        <dbReference type="EMBL" id="JAE23537.1"/>
    </source>
</evidence>
<dbReference type="EMBL" id="GBRH01174359">
    <property type="protein sequence ID" value="JAE23537.1"/>
    <property type="molecule type" value="Transcribed_RNA"/>
</dbReference>
<name>A0A0A9GGB6_ARUDO</name>